<evidence type="ECO:0000313" key="1">
    <source>
        <dbReference type="EMBL" id="TPX31541.1"/>
    </source>
</evidence>
<accession>A0A507BWQ8</accession>
<gene>
    <name evidence="1" type="ORF">SmJEL517_g05168</name>
</gene>
<dbReference type="STRING" id="1806994.A0A507BWQ8"/>
<dbReference type="PANTHER" id="PTHR10676">
    <property type="entry name" value="DYNEIN HEAVY CHAIN FAMILY PROTEIN"/>
    <property type="match status" value="1"/>
</dbReference>
<comment type="caution">
    <text evidence="1">The sequence shown here is derived from an EMBL/GenBank/DDBJ whole genome shotgun (WGS) entry which is preliminary data.</text>
</comment>
<dbReference type="AlphaFoldDB" id="A0A507BWQ8"/>
<dbReference type="GeneID" id="42006392"/>
<proteinExistence type="predicted"/>
<reference evidence="1 2" key="1">
    <citation type="journal article" date="2019" name="Sci. Rep.">
        <title>Comparative genomics of chytrid fungi reveal insights into the obligate biotrophic and pathogenic lifestyle of Synchytrium endobioticum.</title>
        <authorList>
            <person name="van de Vossenberg B.T.L.H."/>
            <person name="Warris S."/>
            <person name="Nguyen H.D.T."/>
            <person name="van Gent-Pelzer M.P.E."/>
            <person name="Joly D.L."/>
            <person name="van de Geest H.C."/>
            <person name="Bonants P.J.M."/>
            <person name="Smith D.S."/>
            <person name="Levesque C.A."/>
            <person name="van der Lee T.A.J."/>
        </authorList>
    </citation>
    <scope>NUCLEOTIDE SEQUENCE [LARGE SCALE GENOMIC DNA]</scope>
    <source>
        <strain evidence="1 2">JEL517</strain>
    </source>
</reference>
<dbReference type="EMBL" id="QEAO01000043">
    <property type="protein sequence ID" value="TPX31541.1"/>
    <property type="molecule type" value="Genomic_DNA"/>
</dbReference>
<dbReference type="PANTHER" id="PTHR10676:SF343">
    <property type="entry name" value="DYNEIN AXONEMAL HEAVY CHAIN 10"/>
    <property type="match status" value="1"/>
</dbReference>
<dbReference type="InterPro" id="IPR026983">
    <property type="entry name" value="DHC"/>
</dbReference>
<dbReference type="GO" id="GO:0051959">
    <property type="term" value="F:dynein light intermediate chain binding"/>
    <property type="evidence" value="ECO:0007669"/>
    <property type="project" value="InterPro"/>
</dbReference>
<dbReference type="GO" id="GO:0008569">
    <property type="term" value="F:minus-end-directed microtubule motor activity"/>
    <property type="evidence" value="ECO:0007669"/>
    <property type="project" value="TreeGrafter"/>
</dbReference>
<protein>
    <recommendedName>
        <fullName evidence="3">F-box domain-containing protein</fullName>
    </recommendedName>
</protein>
<organism evidence="1 2">
    <name type="scientific">Synchytrium microbalum</name>
    <dbReference type="NCBI Taxonomy" id="1806994"/>
    <lineage>
        <taxon>Eukaryota</taxon>
        <taxon>Fungi</taxon>
        <taxon>Fungi incertae sedis</taxon>
        <taxon>Chytridiomycota</taxon>
        <taxon>Chytridiomycota incertae sedis</taxon>
        <taxon>Chytridiomycetes</taxon>
        <taxon>Synchytriales</taxon>
        <taxon>Synchytriaceae</taxon>
        <taxon>Synchytrium</taxon>
    </lineage>
</organism>
<dbReference type="GO" id="GO:0060294">
    <property type="term" value="P:cilium movement involved in cell motility"/>
    <property type="evidence" value="ECO:0007669"/>
    <property type="project" value="TreeGrafter"/>
</dbReference>
<dbReference type="RefSeq" id="XP_031022949.1">
    <property type="nucleotide sequence ID" value="XM_031171095.1"/>
</dbReference>
<dbReference type="GO" id="GO:0097729">
    <property type="term" value="C:9+2 motile cilium"/>
    <property type="evidence" value="ECO:0007669"/>
    <property type="project" value="TreeGrafter"/>
</dbReference>
<name>A0A507BWQ8_9FUNG</name>
<dbReference type="GO" id="GO:0030286">
    <property type="term" value="C:dynein complex"/>
    <property type="evidence" value="ECO:0007669"/>
    <property type="project" value="InterPro"/>
</dbReference>
<evidence type="ECO:0008006" key="3">
    <source>
        <dbReference type="Google" id="ProtNLM"/>
    </source>
</evidence>
<dbReference type="Proteomes" id="UP000319731">
    <property type="component" value="Unassembled WGS sequence"/>
</dbReference>
<keyword evidence="2" id="KW-1185">Reference proteome</keyword>
<sequence>MESKSSSEIIGDMPQEVYKAPLRILSTSSSSATLNNEDEFSLPSLPSTKAKQVYLPNEIYLLYFQLLSTTHLLTIRLVSHRLKLLVDYELDARMKISLVELSKRRHDVDSKYVEAERVKRPHLRHYRQFLFNISAAELSEATSYKVPPPEIKTVCECLCLLRGGNNHPLTGPVSAPTSPTTFPNGPVDVAHPTTPNVSTRPFGDESSPPVMSWSSLKKLMTRYDFRTWLTNLRAGVDYIPISNVRRVERIIMLDPTITYENLRQVSMAGYKLLIIVAAVLQYCTIAEDLRVKRRELSNLDRKFTRCKLFLGAISGSVVDEDRLDHDEQSSECEFVNSRSSVSTLTG</sequence>
<dbReference type="OrthoDB" id="2143324at2759"/>
<evidence type="ECO:0000313" key="2">
    <source>
        <dbReference type="Proteomes" id="UP000319731"/>
    </source>
</evidence>
<dbReference type="GO" id="GO:0045505">
    <property type="term" value="F:dynein intermediate chain binding"/>
    <property type="evidence" value="ECO:0007669"/>
    <property type="project" value="InterPro"/>
</dbReference>
<dbReference type="Gene3D" id="1.20.920.60">
    <property type="match status" value="1"/>
</dbReference>